<dbReference type="AlphaFoldDB" id="A0A0C3EZX2"/>
<evidence type="ECO:0000256" key="1">
    <source>
        <dbReference type="SAM" id="MobiDB-lite"/>
    </source>
</evidence>
<dbReference type="InParanoid" id="A0A0C3EZX2"/>
<accession>A0A0C3EZX2</accession>
<reference evidence="2 3" key="1">
    <citation type="submission" date="2014-04" db="EMBL/GenBank/DDBJ databases">
        <authorList>
            <consortium name="DOE Joint Genome Institute"/>
            <person name="Kuo A."/>
            <person name="Tarkka M."/>
            <person name="Buscot F."/>
            <person name="Kohler A."/>
            <person name="Nagy L.G."/>
            <person name="Floudas D."/>
            <person name="Copeland A."/>
            <person name="Barry K.W."/>
            <person name="Cichocki N."/>
            <person name="Veneault-Fourrey C."/>
            <person name="LaButti K."/>
            <person name="Lindquist E.A."/>
            <person name="Lipzen A."/>
            <person name="Lundell T."/>
            <person name="Morin E."/>
            <person name="Murat C."/>
            <person name="Sun H."/>
            <person name="Tunlid A."/>
            <person name="Henrissat B."/>
            <person name="Grigoriev I.V."/>
            <person name="Hibbett D.S."/>
            <person name="Martin F."/>
            <person name="Nordberg H.P."/>
            <person name="Cantor M.N."/>
            <person name="Hua S.X."/>
        </authorList>
    </citation>
    <scope>NUCLEOTIDE SEQUENCE [LARGE SCALE GENOMIC DNA]</scope>
    <source>
        <strain evidence="2 3">F 1598</strain>
    </source>
</reference>
<organism evidence="2 3">
    <name type="scientific">Piloderma croceum (strain F 1598)</name>
    <dbReference type="NCBI Taxonomy" id="765440"/>
    <lineage>
        <taxon>Eukaryota</taxon>
        <taxon>Fungi</taxon>
        <taxon>Dikarya</taxon>
        <taxon>Basidiomycota</taxon>
        <taxon>Agaricomycotina</taxon>
        <taxon>Agaricomycetes</taxon>
        <taxon>Agaricomycetidae</taxon>
        <taxon>Atheliales</taxon>
        <taxon>Atheliaceae</taxon>
        <taxon>Piloderma</taxon>
    </lineage>
</organism>
<keyword evidence="3" id="KW-1185">Reference proteome</keyword>
<dbReference type="HOGENOM" id="CLU_2961676_0_0_1"/>
<dbReference type="Proteomes" id="UP000054166">
    <property type="component" value="Unassembled WGS sequence"/>
</dbReference>
<evidence type="ECO:0000313" key="2">
    <source>
        <dbReference type="EMBL" id="KIM73474.1"/>
    </source>
</evidence>
<evidence type="ECO:0000313" key="3">
    <source>
        <dbReference type="Proteomes" id="UP000054166"/>
    </source>
</evidence>
<sequence length="59" mass="7032">MRENNHCHATAHLTSDRDPRRLNDMFRRTASFEDNPKQKLELHQELESHEINVPASPYF</sequence>
<proteinExistence type="predicted"/>
<reference evidence="3" key="2">
    <citation type="submission" date="2015-01" db="EMBL/GenBank/DDBJ databases">
        <title>Evolutionary Origins and Diversification of the Mycorrhizal Mutualists.</title>
        <authorList>
            <consortium name="DOE Joint Genome Institute"/>
            <consortium name="Mycorrhizal Genomics Consortium"/>
            <person name="Kohler A."/>
            <person name="Kuo A."/>
            <person name="Nagy L.G."/>
            <person name="Floudas D."/>
            <person name="Copeland A."/>
            <person name="Barry K.W."/>
            <person name="Cichocki N."/>
            <person name="Veneault-Fourrey C."/>
            <person name="LaButti K."/>
            <person name="Lindquist E.A."/>
            <person name="Lipzen A."/>
            <person name="Lundell T."/>
            <person name="Morin E."/>
            <person name="Murat C."/>
            <person name="Riley R."/>
            <person name="Ohm R."/>
            <person name="Sun H."/>
            <person name="Tunlid A."/>
            <person name="Henrissat B."/>
            <person name="Grigoriev I.V."/>
            <person name="Hibbett D.S."/>
            <person name="Martin F."/>
        </authorList>
    </citation>
    <scope>NUCLEOTIDE SEQUENCE [LARGE SCALE GENOMIC DNA]</scope>
    <source>
        <strain evidence="3">F 1598</strain>
    </source>
</reference>
<gene>
    <name evidence="2" type="ORF">PILCRDRAFT_829146</name>
</gene>
<name>A0A0C3EZX2_PILCF</name>
<protein>
    <submittedName>
        <fullName evidence="2">Uncharacterized protein</fullName>
    </submittedName>
</protein>
<feature type="region of interest" description="Disordered" evidence="1">
    <location>
        <begin position="1"/>
        <end position="22"/>
    </location>
</feature>
<dbReference type="EMBL" id="KN833081">
    <property type="protein sequence ID" value="KIM73474.1"/>
    <property type="molecule type" value="Genomic_DNA"/>
</dbReference>